<gene>
    <name evidence="1" type="ORF">C1645_836388</name>
</gene>
<dbReference type="AlphaFoldDB" id="A0A397S8J2"/>
<dbReference type="OrthoDB" id="2403230at2759"/>
<sequence>MAVTIINETIVPINIVAIHSYLAFVNFSKYMCLRSEESVKFSCSRAPTRFFIWQYSGPNSEISDTKLRIICGMRNFVSTITLGLTEVKHMLAEQVLDIATITIQNAIMHSIIDNAIIKAGNYAFSKIISTFTEKIFLDKRVERGQMKTKWVINPVSKTLRVEGGPVLRVNGWYKELVDGIFYIILN</sequence>
<dbReference type="EMBL" id="QKYT01000742">
    <property type="protein sequence ID" value="RIA81802.1"/>
    <property type="molecule type" value="Genomic_DNA"/>
</dbReference>
<organism evidence="1 2">
    <name type="scientific">Glomus cerebriforme</name>
    <dbReference type="NCBI Taxonomy" id="658196"/>
    <lineage>
        <taxon>Eukaryota</taxon>
        <taxon>Fungi</taxon>
        <taxon>Fungi incertae sedis</taxon>
        <taxon>Mucoromycota</taxon>
        <taxon>Glomeromycotina</taxon>
        <taxon>Glomeromycetes</taxon>
        <taxon>Glomerales</taxon>
        <taxon>Glomeraceae</taxon>
        <taxon>Glomus</taxon>
    </lineage>
</organism>
<name>A0A397S8J2_9GLOM</name>
<proteinExistence type="predicted"/>
<reference evidence="1 2" key="1">
    <citation type="submission" date="2018-06" db="EMBL/GenBank/DDBJ databases">
        <title>Comparative genomics reveals the genomic features of Rhizophagus irregularis, R. cerebriforme, R. diaphanum and Gigaspora rosea, and their symbiotic lifestyle signature.</title>
        <authorList>
            <person name="Morin E."/>
            <person name="San Clemente H."/>
            <person name="Chen E.C.H."/>
            <person name="De La Providencia I."/>
            <person name="Hainaut M."/>
            <person name="Kuo A."/>
            <person name="Kohler A."/>
            <person name="Murat C."/>
            <person name="Tang N."/>
            <person name="Roy S."/>
            <person name="Loubradou J."/>
            <person name="Henrissat B."/>
            <person name="Grigoriev I.V."/>
            <person name="Corradi N."/>
            <person name="Roux C."/>
            <person name="Martin F.M."/>
        </authorList>
    </citation>
    <scope>NUCLEOTIDE SEQUENCE [LARGE SCALE GENOMIC DNA]</scope>
    <source>
        <strain evidence="1 2">DAOM 227022</strain>
    </source>
</reference>
<protein>
    <submittedName>
        <fullName evidence="1">Uncharacterized protein</fullName>
    </submittedName>
</protein>
<evidence type="ECO:0000313" key="2">
    <source>
        <dbReference type="Proteomes" id="UP000265703"/>
    </source>
</evidence>
<accession>A0A397S8J2</accession>
<dbReference type="Proteomes" id="UP000265703">
    <property type="component" value="Unassembled WGS sequence"/>
</dbReference>
<evidence type="ECO:0000313" key="1">
    <source>
        <dbReference type="EMBL" id="RIA81802.1"/>
    </source>
</evidence>
<comment type="caution">
    <text evidence="1">The sequence shown here is derived from an EMBL/GenBank/DDBJ whole genome shotgun (WGS) entry which is preliminary data.</text>
</comment>
<keyword evidence="2" id="KW-1185">Reference proteome</keyword>